<dbReference type="AlphaFoldDB" id="A0A411YCQ2"/>
<keyword evidence="5" id="KW-1185">Reference proteome</keyword>
<dbReference type="InterPro" id="IPR009009">
    <property type="entry name" value="RlpA-like_DPBB"/>
</dbReference>
<dbReference type="CDD" id="cd22268">
    <property type="entry name" value="DPBB_RlpA-like"/>
    <property type="match status" value="1"/>
</dbReference>
<dbReference type="CDD" id="cd06577">
    <property type="entry name" value="PASTA_pknB"/>
    <property type="match status" value="1"/>
</dbReference>
<feature type="signal peptide" evidence="2">
    <location>
        <begin position="1"/>
        <end position="31"/>
    </location>
</feature>
<feature type="chain" id="PRO_5019234248" evidence="2">
    <location>
        <begin position="32"/>
        <end position="341"/>
    </location>
</feature>
<keyword evidence="2" id="KW-0732">Signal</keyword>
<reference evidence="4 5" key="1">
    <citation type="submission" date="2019-01" db="EMBL/GenBank/DDBJ databases">
        <title>Egibacter rhizosphaerae EGI 80759T.</title>
        <authorList>
            <person name="Chen D.-D."/>
            <person name="Tian Y."/>
            <person name="Jiao J.-Y."/>
            <person name="Zhang X.-T."/>
            <person name="Zhang Y.-G."/>
            <person name="Zhang Y."/>
            <person name="Xiao M."/>
            <person name="Shu W.-S."/>
            <person name="Li W.-J."/>
        </authorList>
    </citation>
    <scope>NUCLEOTIDE SEQUENCE [LARGE SCALE GENOMIC DNA]</scope>
    <source>
        <strain evidence="4 5">EGI 80759</strain>
    </source>
</reference>
<proteinExistence type="predicted"/>
<dbReference type="KEGG" id="erz:ER308_04880"/>
<feature type="region of interest" description="Disordered" evidence="1">
    <location>
        <begin position="28"/>
        <end position="85"/>
    </location>
</feature>
<feature type="compositionally biased region" description="Low complexity" evidence="1">
    <location>
        <begin position="50"/>
        <end position="66"/>
    </location>
</feature>
<name>A0A411YCQ2_9ACTN</name>
<evidence type="ECO:0000313" key="4">
    <source>
        <dbReference type="EMBL" id="QBI18942.1"/>
    </source>
</evidence>
<feature type="compositionally biased region" description="Low complexity" evidence="1">
    <location>
        <begin position="166"/>
        <end position="180"/>
    </location>
</feature>
<feature type="region of interest" description="Disordered" evidence="1">
    <location>
        <begin position="102"/>
        <end position="257"/>
    </location>
</feature>
<evidence type="ECO:0000256" key="1">
    <source>
        <dbReference type="SAM" id="MobiDB-lite"/>
    </source>
</evidence>
<feature type="compositionally biased region" description="Low complexity" evidence="1">
    <location>
        <begin position="207"/>
        <end position="217"/>
    </location>
</feature>
<dbReference type="OrthoDB" id="9779128at2"/>
<dbReference type="Gene3D" id="3.30.10.20">
    <property type="match status" value="1"/>
</dbReference>
<dbReference type="EMBL" id="CP036402">
    <property type="protein sequence ID" value="QBI18942.1"/>
    <property type="molecule type" value="Genomic_DNA"/>
</dbReference>
<organism evidence="4 5">
    <name type="scientific">Egibacter rhizosphaerae</name>
    <dbReference type="NCBI Taxonomy" id="1670831"/>
    <lineage>
        <taxon>Bacteria</taxon>
        <taxon>Bacillati</taxon>
        <taxon>Actinomycetota</taxon>
        <taxon>Nitriliruptoria</taxon>
        <taxon>Egibacterales</taxon>
        <taxon>Egibacteraceae</taxon>
        <taxon>Egibacter</taxon>
    </lineage>
</organism>
<dbReference type="Gene3D" id="2.40.40.10">
    <property type="entry name" value="RlpA-like domain"/>
    <property type="match status" value="1"/>
</dbReference>
<evidence type="ECO:0000259" key="3">
    <source>
        <dbReference type="PROSITE" id="PS51178"/>
    </source>
</evidence>
<dbReference type="Pfam" id="PF03793">
    <property type="entry name" value="PASTA"/>
    <property type="match status" value="1"/>
</dbReference>
<protein>
    <submittedName>
        <fullName evidence="4">PASTA domain-containing protein</fullName>
    </submittedName>
</protein>
<feature type="compositionally biased region" description="Low complexity" evidence="1">
    <location>
        <begin position="118"/>
        <end position="146"/>
    </location>
</feature>
<gene>
    <name evidence="4" type="ORF">ER308_04880</name>
</gene>
<evidence type="ECO:0000256" key="2">
    <source>
        <dbReference type="SAM" id="SignalP"/>
    </source>
</evidence>
<dbReference type="PANTHER" id="PTHR34183">
    <property type="entry name" value="ENDOLYTIC PEPTIDOGLYCAN TRANSGLYCOSYLASE RLPA"/>
    <property type="match status" value="1"/>
</dbReference>
<feature type="compositionally biased region" description="Acidic residues" evidence="1">
    <location>
        <begin position="181"/>
        <end position="199"/>
    </location>
</feature>
<dbReference type="InterPro" id="IPR036908">
    <property type="entry name" value="RlpA-like_sf"/>
</dbReference>
<accession>A0A411YCQ2</accession>
<feature type="compositionally biased region" description="Pro residues" evidence="1">
    <location>
        <begin position="152"/>
        <end position="165"/>
    </location>
</feature>
<sequence length="341" mass="33761">MPCPLSSRGAGRRVLLGITLALALAACSSEAEPTAAPERAGPPTPPVDLSASGPASSAAGSPGTGSDAIDREAERAGPAIPDLTGAPVEAALAEVRAAGLTPQVVALEPDDPDDPDDGGPSPSMVADEVVTGQQPGPGDQVGGTVTLWIGDPPAPPPPPQNPEPTAPAADPDSTGGAPDADAPDDSGEADGSPDSDGTPDDSHEPNAGGDDPAAAAPEHTPSAEAATDDDAPGRVNIRTIDPPEPGTELSGPASWYGPGFAGRGDACGSRFDPDELTIATRELRCGTIVEVAGPAGTIEATVTDWGPAEWTGRRFDLSRATFARVASLGAGEAPVTLTVVD</sequence>
<dbReference type="SUPFAM" id="SSF50685">
    <property type="entry name" value="Barwin-like endoglucanases"/>
    <property type="match status" value="1"/>
</dbReference>
<dbReference type="Pfam" id="PF03330">
    <property type="entry name" value="DPBB_1"/>
    <property type="match status" value="1"/>
</dbReference>
<evidence type="ECO:0000313" key="5">
    <source>
        <dbReference type="Proteomes" id="UP000291469"/>
    </source>
</evidence>
<dbReference type="InterPro" id="IPR005543">
    <property type="entry name" value="PASTA_dom"/>
</dbReference>
<dbReference type="Proteomes" id="UP000291469">
    <property type="component" value="Chromosome"/>
</dbReference>
<dbReference type="PROSITE" id="PS51178">
    <property type="entry name" value="PASTA"/>
    <property type="match status" value="1"/>
</dbReference>
<feature type="domain" description="PASTA" evidence="3">
    <location>
        <begin position="77"/>
        <end position="151"/>
    </location>
</feature>
<dbReference type="PANTHER" id="PTHR34183:SF8">
    <property type="entry name" value="ENDOLYTIC PEPTIDOGLYCAN TRANSGLYCOSYLASE RLPA-RELATED"/>
    <property type="match status" value="1"/>
</dbReference>
<feature type="compositionally biased region" description="Acidic residues" evidence="1">
    <location>
        <begin position="108"/>
        <end position="117"/>
    </location>
</feature>